<dbReference type="Gene3D" id="1.10.260.80">
    <property type="match status" value="1"/>
</dbReference>
<dbReference type="CDD" id="cd01427">
    <property type="entry name" value="HAD_like"/>
    <property type="match status" value="1"/>
</dbReference>
<reference evidence="1 2" key="1">
    <citation type="submission" date="2018-07" db="EMBL/GenBank/DDBJ databases">
        <title>Draft Genome Assemblies for Five Robust Yarrowia lipolytica Strains Exhibiting High Lipid Production and Pentose Sugar Utilization and Sugar Alcohol Secretion from Undetoxified Lignocellulosic Biomass Hydrolysates.</title>
        <authorList>
            <consortium name="DOE Joint Genome Institute"/>
            <person name="Walker C."/>
            <person name="Ryu S."/>
            <person name="Na H."/>
            <person name="Zane M."/>
            <person name="LaButti K."/>
            <person name="Lipzen A."/>
            <person name="Haridas S."/>
            <person name="Barry K."/>
            <person name="Grigoriev I.V."/>
            <person name="Quarterman J."/>
            <person name="Slininger P."/>
            <person name="Dien B."/>
            <person name="Trinh C.T."/>
        </authorList>
    </citation>
    <scope>NUCLEOTIDE SEQUENCE [LARGE SCALE GENOMIC DNA]</scope>
    <source>
        <strain evidence="1 2">YB392</strain>
    </source>
</reference>
<dbReference type="SFLD" id="SFLDS00003">
    <property type="entry name" value="Haloacid_Dehalogenase"/>
    <property type="match status" value="1"/>
</dbReference>
<dbReference type="AlphaFoldDB" id="A0A371C1J5"/>
<dbReference type="InterPro" id="IPR006439">
    <property type="entry name" value="HAD-SF_hydro_IA"/>
</dbReference>
<dbReference type="SUPFAM" id="SSF56784">
    <property type="entry name" value="HAD-like"/>
    <property type="match status" value="1"/>
</dbReference>
<dbReference type="SFLD" id="SFLDG01129">
    <property type="entry name" value="C1.5:_HAD__Beta-PGM__Phosphata"/>
    <property type="match status" value="1"/>
</dbReference>
<dbReference type="InterPro" id="IPR023214">
    <property type="entry name" value="HAD_sf"/>
</dbReference>
<dbReference type="PANTHER" id="PTHR43885">
    <property type="entry name" value="HALOACID DEHALOGENASE-LIKE HYDROLASE"/>
    <property type="match status" value="1"/>
</dbReference>
<dbReference type="Pfam" id="PF00702">
    <property type="entry name" value="Hydrolase"/>
    <property type="match status" value="1"/>
</dbReference>
<proteinExistence type="predicted"/>
<dbReference type="VEuPathDB" id="FungiDB:YALI1_D26956g"/>
<dbReference type="EMBL" id="KZ859044">
    <property type="protein sequence ID" value="RDW24209.1"/>
    <property type="molecule type" value="Genomic_DNA"/>
</dbReference>
<protein>
    <submittedName>
        <fullName evidence="1">HAD-like domain-containing protein</fullName>
    </submittedName>
</protein>
<evidence type="ECO:0000313" key="1">
    <source>
        <dbReference type="EMBL" id="RDW24209.1"/>
    </source>
</evidence>
<dbReference type="InterPro" id="IPR036412">
    <property type="entry name" value="HAD-like_sf"/>
</dbReference>
<dbReference type="OMA" id="QTYMFKE"/>
<evidence type="ECO:0000313" key="2">
    <source>
        <dbReference type="Proteomes" id="UP000256601"/>
    </source>
</evidence>
<dbReference type="PANTHER" id="PTHR43885:SF1">
    <property type="entry name" value="SUPERFAMILY HYDROLASE, PUTATIVE (AFU_ORTHOLOGUE AFUA_4G13290)-RELATED"/>
    <property type="match status" value="1"/>
</dbReference>
<sequence>MKLMLKPTAGNRLLKGIVFDMDGTLCEPQTWMFGQMRAALGIDKSVDILDHVHSLPDPEQEEAQMKLRAIETRAMVDMTAQPGLLPLMDYLKKHSVKKTICTRNFPAPVQHLLDAFLSDHVFEPIVTREFKPPKPHPQGILNICKEWGVEPGNVIMVGDSVDDMAAGKSAGATTILLQSDVNGHLNADPRTDLVINRLDEIIGLVEEGIELKQ</sequence>
<dbReference type="Gene3D" id="3.40.50.1000">
    <property type="entry name" value="HAD superfamily/HAD-like"/>
    <property type="match status" value="1"/>
</dbReference>
<accession>A0A371C1J5</accession>
<dbReference type="VEuPathDB" id="FungiDB:YALI0_D21318g"/>
<dbReference type="GO" id="GO:0033883">
    <property type="term" value="F:pyridoxal phosphatase activity"/>
    <property type="evidence" value="ECO:0007669"/>
    <property type="project" value="EnsemblFungi"/>
</dbReference>
<gene>
    <name evidence="1" type="ORF">B0I71DRAFT_134660</name>
</gene>
<dbReference type="NCBIfam" id="TIGR01549">
    <property type="entry name" value="HAD-SF-IA-v1"/>
    <property type="match status" value="1"/>
</dbReference>
<name>A0A371C1J5_YARLL</name>
<organism evidence="1 2">
    <name type="scientific">Yarrowia lipolytica</name>
    <name type="common">Candida lipolytica</name>
    <dbReference type="NCBI Taxonomy" id="4952"/>
    <lineage>
        <taxon>Eukaryota</taxon>
        <taxon>Fungi</taxon>
        <taxon>Dikarya</taxon>
        <taxon>Ascomycota</taxon>
        <taxon>Saccharomycotina</taxon>
        <taxon>Dipodascomycetes</taxon>
        <taxon>Dipodascales</taxon>
        <taxon>Dipodascales incertae sedis</taxon>
        <taxon>Yarrowia</taxon>
    </lineage>
</organism>
<dbReference type="NCBIfam" id="TIGR01509">
    <property type="entry name" value="HAD-SF-IA-v3"/>
    <property type="match status" value="1"/>
</dbReference>
<dbReference type="Proteomes" id="UP000256601">
    <property type="component" value="Unassembled WGS sequence"/>
</dbReference>